<name>A0A8W8JQD5_MAGGI</name>
<protein>
    <recommendedName>
        <fullName evidence="1">Kazal-like domain-containing protein</fullName>
    </recommendedName>
</protein>
<proteinExistence type="predicted"/>
<keyword evidence="3" id="KW-1185">Reference proteome</keyword>
<dbReference type="AlphaFoldDB" id="A0A8W8JQD5"/>
<evidence type="ECO:0000313" key="2">
    <source>
        <dbReference type="EnsemblMetazoa" id="G20478.1:cds"/>
    </source>
</evidence>
<dbReference type="InterPro" id="IPR002350">
    <property type="entry name" value="Kazal_dom"/>
</dbReference>
<sequence>IAGFVSAVSVNMSAHSVIRLLSALVLLSYAYGAISESKLCEHLLQMECTGKADIPVCGSDGQLYQNSCFFGQAVCKGLDKTLRPVASENCPS</sequence>
<evidence type="ECO:0000259" key="1">
    <source>
        <dbReference type="SMART" id="SM00280"/>
    </source>
</evidence>
<dbReference type="Proteomes" id="UP000005408">
    <property type="component" value="Unassembled WGS sequence"/>
</dbReference>
<dbReference type="InterPro" id="IPR036058">
    <property type="entry name" value="Kazal_dom_sf"/>
</dbReference>
<dbReference type="Gene3D" id="3.30.60.30">
    <property type="match status" value="1"/>
</dbReference>
<dbReference type="Pfam" id="PF00050">
    <property type="entry name" value="Kazal_1"/>
    <property type="match status" value="1"/>
</dbReference>
<feature type="domain" description="Kazal-like" evidence="1">
    <location>
        <begin position="39"/>
        <end position="90"/>
    </location>
</feature>
<dbReference type="SUPFAM" id="SSF100895">
    <property type="entry name" value="Kazal-type serine protease inhibitors"/>
    <property type="match status" value="1"/>
</dbReference>
<accession>A0A8W8JQD5</accession>
<dbReference type="EnsemblMetazoa" id="G20478.1">
    <property type="protein sequence ID" value="G20478.1:cds"/>
    <property type="gene ID" value="G20478"/>
</dbReference>
<evidence type="ECO:0000313" key="3">
    <source>
        <dbReference type="Proteomes" id="UP000005408"/>
    </source>
</evidence>
<reference evidence="2" key="1">
    <citation type="submission" date="2022-08" db="UniProtKB">
        <authorList>
            <consortium name="EnsemblMetazoa"/>
        </authorList>
    </citation>
    <scope>IDENTIFICATION</scope>
    <source>
        <strain evidence="2">05x7-T-G4-1.051#20</strain>
    </source>
</reference>
<organism evidence="2 3">
    <name type="scientific">Magallana gigas</name>
    <name type="common">Pacific oyster</name>
    <name type="synonym">Crassostrea gigas</name>
    <dbReference type="NCBI Taxonomy" id="29159"/>
    <lineage>
        <taxon>Eukaryota</taxon>
        <taxon>Metazoa</taxon>
        <taxon>Spiralia</taxon>
        <taxon>Lophotrochozoa</taxon>
        <taxon>Mollusca</taxon>
        <taxon>Bivalvia</taxon>
        <taxon>Autobranchia</taxon>
        <taxon>Pteriomorphia</taxon>
        <taxon>Ostreida</taxon>
        <taxon>Ostreoidea</taxon>
        <taxon>Ostreidae</taxon>
        <taxon>Magallana</taxon>
    </lineage>
</organism>
<dbReference type="CDD" id="cd00104">
    <property type="entry name" value="KAZAL_FS"/>
    <property type="match status" value="1"/>
</dbReference>
<dbReference type="SMART" id="SM00280">
    <property type="entry name" value="KAZAL"/>
    <property type="match status" value="1"/>
</dbReference>